<gene>
    <name evidence="1" type="ORF">BAUCODRAFT_132464</name>
</gene>
<proteinExistence type="predicted"/>
<protein>
    <submittedName>
        <fullName evidence="1">Uncharacterized protein</fullName>
    </submittedName>
</protein>
<evidence type="ECO:0000313" key="2">
    <source>
        <dbReference type="Proteomes" id="UP000011761"/>
    </source>
</evidence>
<dbReference type="KEGG" id="bcom:BAUCODRAFT_132464"/>
<keyword evidence="2" id="KW-1185">Reference proteome</keyword>
<dbReference type="EMBL" id="KB445558">
    <property type="protein sequence ID" value="EMC94595.1"/>
    <property type="molecule type" value="Genomic_DNA"/>
</dbReference>
<dbReference type="HOGENOM" id="CLU_1758477_0_0_1"/>
<sequence length="148" mass="16325">MRPLKRILGGLNALEDVASAPKSGLDHTSILPKGGWRRISLVEITACATLLQDDLIWRPLSSAVVVERNKPSNAYQILSHPVMKTVYENTFFTRLPKLRKAAYKYNDYAWDAPGSGSTSKHVCGARVSGAARPMARCLKWKRTIASTA</sequence>
<dbReference type="AlphaFoldDB" id="M2N736"/>
<organism evidence="1 2">
    <name type="scientific">Baudoinia panamericana (strain UAMH 10762)</name>
    <name type="common">Angels' share fungus</name>
    <name type="synonym">Baudoinia compniacensis (strain UAMH 10762)</name>
    <dbReference type="NCBI Taxonomy" id="717646"/>
    <lineage>
        <taxon>Eukaryota</taxon>
        <taxon>Fungi</taxon>
        <taxon>Dikarya</taxon>
        <taxon>Ascomycota</taxon>
        <taxon>Pezizomycotina</taxon>
        <taxon>Dothideomycetes</taxon>
        <taxon>Dothideomycetidae</taxon>
        <taxon>Mycosphaerellales</taxon>
        <taxon>Teratosphaeriaceae</taxon>
        <taxon>Baudoinia</taxon>
    </lineage>
</organism>
<dbReference type="RefSeq" id="XP_007678391.1">
    <property type="nucleotide sequence ID" value="XM_007680201.1"/>
</dbReference>
<dbReference type="Proteomes" id="UP000011761">
    <property type="component" value="Unassembled WGS sequence"/>
</dbReference>
<reference evidence="1 2" key="1">
    <citation type="journal article" date="2012" name="PLoS Pathog.">
        <title>Diverse lifestyles and strategies of plant pathogenesis encoded in the genomes of eighteen Dothideomycetes fungi.</title>
        <authorList>
            <person name="Ohm R.A."/>
            <person name="Feau N."/>
            <person name="Henrissat B."/>
            <person name="Schoch C.L."/>
            <person name="Horwitz B.A."/>
            <person name="Barry K.W."/>
            <person name="Condon B.J."/>
            <person name="Copeland A.C."/>
            <person name="Dhillon B."/>
            <person name="Glaser F."/>
            <person name="Hesse C.N."/>
            <person name="Kosti I."/>
            <person name="LaButti K."/>
            <person name="Lindquist E.A."/>
            <person name="Lucas S."/>
            <person name="Salamov A.A."/>
            <person name="Bradshaw R.E."/>
            <person name="Ciuffetti L."/>
            <person name="Hamelin R.C."/>
            <person name="Kema G.H.J."/>
            <person name="Lawrence C."/>
            <person name="Scott J.A."/>
            <person name="Spatafora J.W."/>
            <person name="Turgeon B.G."/>
            <person name="de Wit P.J.G.M."/>
            <person name="Zhong S."/>
            <person name="Goodwin S.B."/>
            <person name="Grigoriev I.V."/>
        </authorList>
    </citation>
    <scope>NUCLEOTIDE SEQUENCE [LARGE SCALE GENOMIC DNA]</scope>
    <source>
        <strain evidence="1 2">UAMH 10762</strain>
    </source>
</reference>
<accession>M2N736</accession>
<name>M2N736_BAUPA</name>
<dbReference type="GeneID" id="19108252"/>
<evidence type="ECO:0000313" key="1">
    <source>
        <dbReference type="EMBL" id="EMC94595.1"/>
    </source>
</evidence>